<dbReference type="Proteomes" id="UP001487740">
    <property type="component" value="Unassembled WGS sequence"/>
</dbReference>
<dbReference type="EMBL" id="JARAKH010000026">
    <property type="protein sequence ID" value="KAK8389956.1"/>
    <property type="molecule type" value="Genomic_DNA"/>
</dbReference>
<organism evidence="1 2">
    <name type="scientific">Scylla paramamosain</name>
    <name type="common">Mud crab</name>
    <dbReference type="NCBI Taxonomy" id="85552"/>
    <lineage>
        <taxon>Eukaryota</taxon>
        <taxon>Metazoa</taxon>
        <taxon>Ecdysozoa</taxon>
        <taxon>Arthropoda</taxon>
        <taxon>Crustacea</taxon>
        <taxon>Multicrustacea</taxon>
        <taxon>Malacostraca</taxon>
        <taxon>Eumalacostraca</taxon>
        <taxon>Eucarida</taxon>
        <taxon>Decapoda</taxon>
        <taxon>Pleocyemata</taxon>
        <taxon>Brachyura</taxon>
        <taxon>Eubrachyura</taxon>
        <taxon>Portunoidea</taxon>
        <taxon>Portunidae</taxon>
        <taxon>Portuninae</taxon>
        <taxon>Scylla</taxon>
    </lineage>
</organism>
<evidence type="ECO:0000313" key="1">
    <source>
        <dbReference type="EMBL" id="KAK8389956.1"/>
    </source>
</evidence>
<protein>
    <submittedName>
        <fullName evidence="1">Uncharacterized protein</fullName>
    </submittedName>
</protein>
<keyword evidence="2" id="KW-1185">Reference proteome</keyword>
<dbReference type="AlphaFoldDB" id="A0AAW0TR51"/>
<name>A0AAW0TR51_SCYPA</name>
<gene>
    <name evidence="1" type="ORF">O3P69_012875</name>
</gene>
<accession>A0AAW0TR51</accession>
<evidence type="ECO:0000313" key="2">
    <source>
        <dbReference type="Proteomes" id="UP001487740"/>
    </source>
</evidence>
<proteinExistence type="predicted"/>
<comment type="caution">
    <text evidence="1">The sequence shown here is derived from an EMBL/GenBank/DDBJ whole genome shotgun (WGS) entry which is preliminary data.</text>
</comment>
<reference evidence="1 2" key="1">
    <citation type="submission" date="2023-03" db="EMBL/GenBank/DDBJ databases">
        <title>High-quality genome of Scylla paramamosain provides insights in environmental adaptation.</title>
        <authorList>
            <person name="Zhang L."/>
        </authorList>
    </citation>
    <scope>NUCLEOTIDE SEQUENCE [LARGE SCALE GENOMIC DNA]</scope>
    <source>
        <strain evidence="1">LZ_2023a</strain>
        <tissue evidence="1">Muscle</tissue>
    </source>
</reference>
<sequence length="138" mass="14753">MAARQTRQPFSSQAILYLLLHHTEEGRRGDVEMIYKALENTVIMGGGVGGSVRLPGVGVGQLGRPYTRLQRLTGVRANLPSLLSSLPRVLEDLAVCESTPEISQEVGEALDAIVNEAASFAPASQHPIQVSAPAHPYP</sequence>